<feature type="transmembrane region" description="Helical" evidence="2">
    <location>
        <begin position="142"/>
        <end position="163"/>
    </location>
</feature>
<feature type="region of interest" description="Disordered" evidence="1">
    <location>
        <begin position="81"/>
        <end position="111"/>
    </location>
</feature>
<proteinExistence type="predicted"/>
<keyword evidence="2" id="KW-1133">Transmembrane helix</keyword>
<name>A0ABQ6WA21_9EURO</name>
<reference evidence="3 4" key="1">
    <citation type="submission" date="2019-04" db="EMBL/GenBank/DDBJ databases">
        <authorList>
            <consortium name="DOE Joint Genome Institute"/>
            <person name="Mondo S."/>
            <person name="Kjaerbolling I."/>
            <person name="Vesth T."/>
            <person name="Frisvad J.C."/>
            <person name="Nybo J.L."/>
            <person name="Theobald S."/>
            <person name="Kildgaard S."/>
            <person name="Isbrandt T."/>
            <person name="Kuo A."/>
            <person name="Sato A."/>
            <person name="Lyhne E.K."/>
            <person name="Kogle M.E."/>
            <person name="Wiebenga A."/>
            <person name="Kun R.S."/>
            <person name="Lubbers R.J."/>
            <person name="Makela M.R."/>
            <person name="Barry K."/>
            <person name="Chovatia M."/>
            <person name="Clum A."/>
            <person name="Daum C."/>
            <person name="Haridas S."/>
            <person name="He G."/>
            <person name="LaButti K."/>
            <person name="Lipzen A."/>
            <person name="Riley R."/>
            <person name="Salamov A."/>
            <person name="Simmons B.A."/>
            <person name="Magnuson J.K."/>
            <person name="Henrissat B."/>
            <person name="Mortensen U.H."/>
            <person name="Larsen T.O."/>
            <person name="Devries R.P."/>
            <person name="Grigoriev I.V."/>
            <person name="Machida M."/>
            <person name="Baker S.E."/>
            <person name="Andersen M.R."/>
            <person name="Cantor M.N."/>
            <person name="Hua S.X."/>
        </authorList>
    </citation>
    <scope>NUCLEOTIDE SEQUENCE [LARGE SCALE GENOMIC DNA]</scope>
    <source>
        <strain evidence="3 4">CBS 117616</strain>
    </source>
</reference>
<dbReference type="EMBL" id="ML735840">
    <property type="protein sequence ID" value="KAE8412276.1"/>
    <property type="molecule type" value="Genomic_DNA"/>
</dbReference>
<accession>A0ABQ6WA21</accession>
<evidence type="ECO:0000256" key="1">
    <source>
        <dbReference type="SAM" id="MobiDB-lite"/>
    </source>
</evidence>
<evidence type="ECO:0000256" key="2">
    <source>
        <dbReference type="SAM" id="Phobius"/>
    </source>
</evidence>
<protein>
    <submittedName>
        <fullName evidence="3">Uncharacterized protein</fullName>
    </submittedName>
</protein>
<feature type="region of interest" description="Disordered" evidence="1">
    <location>
        <begin position="175"/>
        <end position="194"/>
    </location>
</feature>
<sequence length="194" mass="22030">MPTLRPWKPCRHNNQPANGISTLDNVLDARWSMCEPCCLWVASPGQFIRHPEVQSKAFRQIPPRVVIYFWSSDHPFQKSHLHTELSSPRPSPWQRSRQPSRPTMTCLPRSAPANNFLRRSQSIVLAINGPVRGPILVRVNTMPILVLVLLMSLVNDGTVLVNFGGGSRVRKKHIDHNNHTEDNKSHVVHSPRKP</sequence>
<keyword evidence="2" id="KW-0472">Membrane</keyword>
<gene>
    <name evidence="3" type="ORF">BDV36DRAFT_61482</name>
</gene>
<dbReference type="Proteomes" id="UP000325395">
    <property type="component" value="Unassembled WGS sequence"/>
</dbReference>
<feature type="compositionally biased region" description="Low complexity" evidence="1">
    <location>
        <begin position="86"/>
        <end position="102"/>
    </location>
</feature>
<keyword evidence="2" id="KW-0812">Transmembrane</keyword>
<keyword evidence="4" id="KW-1185">Reference proteome</keyword>
<feature type="compositionally biased region" description="Basic and acidic residues" evidence="1">
    <location>
        <begin position="175"/>
        <end position="185"/>
    </location>
</feature>
<evidence type="ECO:0000313" key="3">
    <source>
        <dbReference type="EMBL" id="KAE8412276.1"/>
    </source>
</evidence>
<organism evidence="3 4">
    <name type="scientific">Aspergillus pseudocaelatus</name>
    <dbReference type="NCBI Taxonomy" id="1825620"/>
    <lineage>
        <taxon>Eukaryota</taxon>
        <taxon>Fungi</taxon>
        <taxon>Dikarya</taxon>
        <taxon>Ascomycota</taxon>
        <taxon>Pezizomycotina</taxon>
        <taxon>Eurotiomycetes</taxon>
        <taxon>Eurotiomycetidae</taxon>
        <taxon>Eurotiales</taxon>
        <taxon>Aspergillaceae</taxon>
        <taxon>Aspergillus</taxon>
        <taxon>Aspergillus subgen. Circumdati</taxon>
    </lineage>
</organism>
<evidence type="ECO:0000313" key="4">
    <source>
        <dbReference type="Proteomes" id="UP000325395"/>
    </source>
</evidence>